<feature type="region of interest" description="Disordered" evidence="9">
    <location>
        <begin position="655"/>
        <end position="749"/>
    </location>
</feature>
<keyword evidence="3 10" id="KW-0812">Transmembrane</keyword>
<gene>
    <name evidence="12" type="primary">g4118</name>
    <name evidence="12" type="ORF">VP750_LOCUS3516</name>
</gene>
<name>A0ABP1FUT3_9CHLO</name>
<evidence type="ECO:0000256" key="8">
    <source>
        <dbReference type="ARBA" id="ARBA00023186"/>
    </source>
</evidence>
<accession>A0ABP1FUT3</accession>
<feature type="transmembrane region" description="Helical" evidence="10">
    <location>
        <begin position="65"/>
        <end position="82"/>
    </location>
</feature>
<dbReference type="SUPFAM" id="SSF46565">
    <property type="entry name" value="Chaperone J-domain"/>
    <property type="match status" value="1"/>
</dbReference>
<evidence type="ECO:0000256" key="5">
    <source>
        <dbReference type="ARBA" id="ARBA00022927"/>
    </source>
</evidence>
<feature type="domain" description="J" evidence="11">
    <location>
        <begin position="93"/>
        <end position="158"/>
    </location>
</feature>
<dbReference type="PROSITE" id="PS50076">
    <property type="entry name" value="DNAJ_2"/>
    <property type="match status" value="1"/>
</dbReference>
<dbReference type="SMART" id="SM00271">
    <property type="entry name" value="DnaJ"/>
    <property type="match status" value="1"/>
</dbReference>
<feature type="region of interest" description="Disordered" evidence="9">
    <location>
        <begin position="584"/>
        <end position="609"/>
    </location>
</feature>
<dbReference type="SUPFAM" id="SSF158702">
    <property type="entry name" value="Sec63 N-terminal domain-like"/>
    <property type="match status" value="1"/>
</dbReference>
<dbReference type="PANTHER" id="PTHR24075:SF0">
    <property type="entry name" value="TRANSLOCATION PROTEIN SEC63 HOMOLOG"/>
    <property type="match status" value="1"/>
</dbReference>
<feature type="transmembrane region" description="Helical" evidence="10">
    <location>
        <begin position="6"/>
        <end position="29"/>
    </location>
</feature>
<dbReference type="PANTHER" id="PTHR24075">
    <property type="entry name" value="SEC63 DOMAIN-CONTAINING"/>
    <property type="match status" value="1"/>
</dbReference>
<dbReference type="Gene3D" id="1.10.150.20">
    <property type="entry name" value="5' to 3' exonuclease, C-terminal subdomain"/>
    <property type="match status" value="1"/>
</dbReference>
<feature type="compositionally biased region" description="Basic and acidic residues" evidence="9">
    <location>
        <begin position="718"/>
        <end position="749"/>
    </location>
</feature>
<sequence>MVEQTGSTPLFAVFLIAIYSLLLIGYTCYKLCAAASPDEVVKPWEAKKLSGLESFKRRFFTKSNLSMGIGWLVFLLLVFWASKHGGTETQFFDPYEILQVERGASDKDVKRAYRQLSLQYHPDKNPDPAAAKYFAESISKAYKALTDETSRENYEKYGHPDGPQSLNMGVALPEWMFAADSKAAPLLLIGLVSLCVLLPLVIMAWFLSNSTKYMGSSGVMAETLDIFFRSKFAVKELQGLPRILDTLAYAFEFIMMPTPSEQAQGLEELRRSILRCYPELKDKPQFWKRKPSIMKCHMLILAHLARADIPKSLRSDYAAIMKKCPLLLEEIINIANVPRPPAGFGWLTPTVGALEFMQCLTQALSTNVRKSMQQSQKGGELNVLLQLPWVDADVIKKISRKGGARSVAELMGMDEQERLELLVTSGLLRQQADQAATALGALPSVTLLDVKTLVDGEDEGTQVQETDIVTCSARVILRRASHSSPDALAPRGTSVLAYAPLFPHPKEEKWNFIVADTANNTVFNRQEVSLIEAEAVGISHPLPSFSPQRLLLTGGDSAKPAKAAAAVKENGAKENGEAAVPVTANSANADGPASGTNGAAAAAGEQEVEETPGQLVELKFRAPRAGKYDLSLYCVSDSWAGVDKIVPFRLRVSDTTRAEREGRAGKAKGHASGDEAAAEDQEGDEDEDEEDDEEEGDWDSDDSGTEESGSDSEEEEDGKDKAATDGPKDAGDKKDGKEEAGKGQTAKKE</sequence>
<evidence type="ECO:0000256" key="4">
    <source>
        <dbReference type="ARBA" id="ARBA00022824"/>
    </source>
</evidence>
<dbReference type="InterPro" id="IPR001623">
    <property type="entry name" value="DnaJ_domain"/>
</dbReference>
<dbReference type="PRINTS" id="PR00625">
    <property type="entry name" value="JDOMAIN"/>
</dbReference>
<evidence type="ECO:0000256" key="6">
    <source>
        <dbReference type="ARBA" id="ARBA00022989"/>
    </source>
</evidence>
<dbReference type="InterPro" id="IPR035892">
    <property type="entry name" value="C2_domain_sf"/>
</dbReference>
<dbReference type="InterPro" id="IPR036869">
    <property type="entry name" value="J_dom_sf"/>
</dbReference>
<keyword evidence="8" id="KW-0143">Chaperone</keyword>
<dbReference type="InterPro" id="IPR004179">
    <property type="entry name" value="Sec63-dom"/>
</dbReference>
<dbReference type="Pfam" id="PF02889">
    <property type="entry name" value="Sec63"/>
    <property type="match status" value="1"/>
</dbReference>
<keyword evidence="2" id="KW-0813">Transport</keyword>
<keyword evidence="7 10" id="KW-0472">Membrane</keyword>
<evidence type="ECO:0000259" key="11">
    <source>
        <dbReference type="PROSITE" id="PS50076"/>
    </source>
</evidence>
<feature type="compositionally biased region" description="Basic and acidic residues" evidence="9">
    <location>
        <begin position="655"/>
        <end position="664"/>
    </location>
</feature>
<comment type="subcellular location">
    <subcellularLocation>
        <location evidence="1">Endoplasmic reticulum membrane</location>
        <topology evidence="1">Multi-pass membrane protein</topology>
    </subcellularLocation>
</comment>
<evidence type="ECO:0000256" key="9">
    <source>
        <dbReference type="SAM" id="MobiDB-lite"/>
    </source>
</evidence>
<dbReference type="Pfam" id="PF00226">
    <property type="entry name" value="DnaJ"/>
    <property type="match status" value="1"/>
</dbReference>
<protein>
    <submittedName>
        <fullName evidence="12">G4118 protein</fullName>
    </submittedName>
</protein>
<organism evidence="12 13">
    <name type="scientific">Coccomyxa viridis</name>
    <dbReference type="NCBI Taxonomy" id="1274662"/>
    <lineage>
        <taxon>Eukaryota</taxon>
        <taxon>Viridiplantae</taxon>
        <taxon>Chlorophyta</taxon>
        <taxon>core chlorophytes</taxon>
        <taxon>Trebouxiophyceae</taxon>
        <taxon>Trebouxiophyceae incertae sedis</taxon>
        <taxon>Coccomyxaceae</taxon>
        <taxon>Coccomyxa</taxon>
    </lineage>
</organism>
<keyword evidence="5" id="KW-0653">Protein transport</keyword>
<dbReference type="Gene3D" id="1.10.3380.10">
    <property type="entry name" value="Sec63 N-terminal domain-like domain"/>
    <property type="match status" value="1"/>
</dbReference>
<dbReference type="SUPFAM" id="SSF81296">
    <property type="entry name" value="E set domains"/>
    <property type="match status" value="1"/>
</dbReference>
<feature type="compositionally biased region" description="Acidic residues" evidence="9">
    <location>
        <begin position="676"/>
        <end position="717"/>
    </location>
</feature>
<keyword evidence="4" id="KW-0256">Endoplasmic reticulum</keyword>
<comment type="caution">
    <text evidence="12">The sequence shown here is derived from an EMBL/GenBank/DDBJ whole genome shotgun (WGS) entry which is preliminary data.</text>
</comment>
<dbReference type="EMBL" id="CAXHTA020000005">
    <property type="protein sequence ID" value="CAL5221857.1"/>
    <property type="molecule type" value="Genomic_DNA"/>
</dbReference>
<evidence type="ECO:0000256" key="1">
    <source>
        <dbReference type="ARBA" id="ARBA00004477"/>
    </source>
</evidence>
<dbReference type="Proteomes" id="UP001497392">
    <property type="component" value="Unassembled WGS sequence"/>
</dbReference>
<dbReference type="CDD" id="cd06257">
    <property type="entry name" value="DnaJ"/>
    <property type="match status" value="1"/>
</dbReference>
<reference evidence="12 13" key="1">
    <citation type="submission" date="2024-06" db="EMBL/GenBank/DDBJ databases">
        <authorList>
            <person name="Kraege A."/>
            <person name="Thomma B."/>
        </authorList>
    </citation>
    <scope>NUCLEOTIDE SEQUENCE [LARGE SCALE GENOMIC DNA]</scope>
</reference>
<proteinExistence type="predicted"/>
<dbReference type="Gene3D" id="1.10.287.110">
    <property type="entry name" value="DnaJ domain"/>
    <property type="match status" value="1"/>
</dbReference>
<feature type="transmembrane region" description="Helical" evidence="10">
    <location>
        <begin position="183"/>
        <end position="207"/>
    </location>
</feature>
<evidence type="ECO:0000256" key="10">
    <source>
        <dbReference type="SAM" id="Phobius"/>
    </source>
</evidence>
<dbReference type="Gene3D" id="2.60.40.150">
    <property type="entry name" value="C2 domain"/>
    <property type="match status" value="1"/>
</dbReference>
<evidence type="ECO:0000313" key="13">
    <source>
        <dbReference type="Proteomes" id="UP001497392"/>
    </source>
</evidence>
<feature type="compositionally biased region" description="Low complexity" evidence="9">
    <location>
        <begin position="591"/>
        <end position="605"/>
    </location>
</feature>
<evidence type="ECO:0000256" key="2">
    <source>
        <dbReference type="ARBA" id="ARBA00022448"/>
    </source>
</evidence>
<evidence type="ECO:0000256" key="7">
    <source>
        <dbReference type="ARBA" id="ARBA00023136"/>
    </source>
</evidence>
<dbReference type="InterPro" id="IPR014756">
    <property type="entry name" value="Ig_E-set"/>
</dbReference>
<keyword evidence="6 10" id="KW-1133">Transmembrane helix</keyword>
<evidence type="ECO:0000313" key="12">
    <source>
        <dbReference type="EMBL" id="CAL5221857.1"/>
    </source>
</evidence>
<keyword evidence="13" id="KW-1185">Reference proteome</keyword>
<dbReference type="SMART" id="SM00973">
    <property type="entry name" value="Sec63"/>
    <property type="match status" value="1"/>
</dbReference>
<evidence type="ECO:0000256" key="3">
    <source>
        <dbReference type="ARBA" id="ARBA00022692"/>
    </source>
</evidence>